<proteinExistence type="predicted"/>
<dbReference type="GeneID" id="34573773"/>
<keyword evidence="3" id="KW-1185">Reference proteome</keyword>
<protein>
    <submittedName>
        <fullName evidence="2">Uncharacterized protein</fullName>
    </submittedName>
</protein>
<feature type="region of interest" description="Disordered" evidence="1">
    <location>
        <begin position="1"/>
        <end position="27"/>
    </location>
</feature>
<accession>A0A1F5LQ07</accession>
<dbReference type="AlphaFoldDB" id="A0A1F5LQ07"/>
<comment type="caution">
    <text evidence="2">The sequence shown here is derived from an EMBL/GenBank/DDBJ whole genome shotgun (WGS) entry which is preliminary data.</text>
</comment>
<dbReference type="EMBL" id="LXJU01000004">
    <property type="protein sequence ID" value="OGE55302.1"/>
    <property type="molecule type" value="Genomic_DNA"/>
</dbReference>
<evidence type="ECO:0000313" key="2">
    <source>
        <dbReference type="EMBL" id="OGE55302.1"/>
    </source>
</evidence>
<dbReference type="RefSeq" id="XP_022490732.1">
    <property type="nucleotide sequence ID" value="XM_022629039.1"/>
</dbReference>
<evidence type="ECO:0000256" key="1">
    <source>
        <dbReference type="SAM" id="MobiDB-lite"/>
    </source>
</evidence>
<gene>
    <name evidence="2" type="ORF">PENARI_c004G03536</name>
</gene>
<name>A0A1F5LQ07_PENAI</name>
<dbReference type="Proteomes" id="UP000177622">
    <property type="component" value="Unassembled WGS sequence"/>
</dbReference>
<organism evidence="2 3">
    <name type="scientific">Penicillium arizonense</name>
    <dbReference type="NCBI Taxonomy" id="1835702"/>
    <lineage>
        <taxon>Eukaryota</taxon>
        <taxon>Fungi</taxon>
        <taxon>Dikarya</taxon>
        <taxon>Ascomycota</taxon>
        <taxon>Pezizomycotina</taxon>
        <taxon>Eurotiomycetes</taxon>
        <taxon>Eurotiomycetidae</taxon>
        <taxon>Eurotiales</taxon>
        <taxon>Aspergillaceae</taxon>
        <taxon>Penicillium</taxon>
    </lineage>
</organism>
<reference evidence="2 3" key="1">
    <citation type="journal article" date="2016" name="Sci. Rep.">
        <title>Penicillium arizonense, a new, genome sequenced fungal species, reveals a high chemical diversity in secreted metabolites.</title>
        <authorList>
            <person name="Grijseels S."/>
            <person name="Nielsen J.C."/>
            <person name="Randelovic M."/>
            <person name="Nielsen J."/>
            <person name="Nielsen K.F."/>
            <person name="Workman M."/>
            <person name="Frisvad J.C."/>
        </authorList>
    </citation>
    <scope>NUCLEOTIDE SEQUENCE [LARGE SCALE GENOMIC DNA]</scope>
    <source>
        <strain evidence="2 3">CBS 141311</strain>
    </source>
</reference>
<evidence type="ECO:0000313" key="3">
    <source>
        <dbReference type="Proteomes" id="UP000177622"/>
    </source>
</evidence>
<sequence>MLAIRNKPAVAKRPLDRGSPVSRTNAVNIGSALSRRAERLPNSCDAFEE</sequence>